<keyword evidence="3" id="KW-0812">Transmembrane</keyword>
<reference evidence="5 6" key="1">
    <citation type="submission" date="2016-07" db="EMBL/GenBank/DDBJ databases">
        <title>Pervasive Adenine N6-methylation of Active Genes in Fungi.</title>
        <authorList>
            <consortium name="DOE Joint Genome Institute"/>
            <person name="Mondo S.J."/>
            <person name="Dannebaum R.O."/>
            <person name="Kuo R.C."/>
            <person name="Labutti K."/>
            <person name="Haridas S."/>
            <person name="Kuo A."/>
            <person name="Salamov A."/>
            <person name="Ahrendt S.R."/>
            <person name="Lipzen A."/>
            <person name="Sullivan W."/>
            <person name="Andreopoulos W.B."/>
            <person name="Clum A."/>
            <person name="Lindquist E."/>
            <person name="Daum C."/>
            <person name="Ramamoorthy G.K."/>
            <person name="Gryganskyi A."/>
            <person name="Culley D."/>
            <person name="Magnuson J.K."/>
            <person name="James T.Y."/>
            <person name="O'Malley M.A."/>
            <person name="Stajich J.E."/>
            <person name="Spatafora J.W."/>
            <person name="Visel A."/>
            <person name="Grigoriev I.V."/>
        </authorList>
    </citation>
    <scope>NUCLEOTIDE SEQUENCE [LARGE SCALE GENOMIC DNA]</scope>
    <source>
        <strain evidence="5 6">NRRL 1336</strain>
    </source>
</reference>
<keyword evidence="3" id="KW-1133">Transmembrane helix</keyword>
<gene>
    <name evidence="5" type="ORF">BCR42DRAFT_420818</name>
</gene>
<feature type="compositionally biased region" description="Low complexity" evidence="2">
    <location>
        <begin position="186"/>
        <end position="210"/>
    </location>
</feature>
<dbReference type="PROSITE" id="PS50157">
    <property type="entry name" value="ZINC_FINGER_C2H2_2"/>
    <property type="match status" value="1"/>
</dbReference>
<dbReference type="EMBL" id="MCGE01000020">
    <property type="protein sequence ID" value="ORZ11884.1"/>
    <property type="molecule type" value="Genomic_DNA"/>
</dbReference>
<keyword evidence="6" id="KW-1185">Reference proteome</keyword>
<feature type="transmembrane region" description="Helical" evidence="3">
    <location>
        <begin position="46"/>
        <end position="67"/>
    </location>
</feature>
<dbReference type="GO" id="GO:0008270">
    <property type="term" value="F:zinc ion binding"/>
    <property type="evidence" value="ECO:0007669"/>
    <property type="project" value="UniProtKB-KW"/>
</dbReference>
<comment type="caution">
    <text evidence="5">The sequence shown here is derived from an EMBL/GenBank/DDBJ whole genome shotgun (WGS) entry which is preliminary data.</text>
</comment>
<keyword evidence="1" id="KW-0479">Metal-binding</keyword>
<keyword evidence="1" id="KW-0863">Zinc-finger</keyword>
<accession>A0A1X2I8U8</accession>
<organism evidence="5 6">
    <name type="scientific">Absidia repens</name>
    <dbReference type="NCBI Taxonomy" id="90262"/>
    <lineage>
        <taxon>Eukaryota</taxon>
        <taxon>Fungi</taxon>
        <taxon>Fungi incertae sedis</taxon>
        <taxon>Mucoromycota</taxon>
        <taxon>Mucoromycotina</taxon>
        <taxon>Mucoromycetes</taxon>
        <taxon>Mucorales</taxon>
        <taxon>Cunninghamellaceae</taxon>
        <taxon>Absidia</taxon>
    </lineage>
</organism>
<sequence length="277" mass="32910">MLAGKGRGMMRCQQQWIKTYMFIHVCYLMNIIMHNILFLIKLSYDFFIFSLYFLFLLLSTMALLQLYSCPQCYKKFATHSNLKRHTENPNIHNIPYKRSRDQKRWKNHAKKQVSKEETAQRMRKWRAANRDKNKRNDLRCRVYRLARMKFQDDECIEKELFIKEQISRRLGRQRLLMNDKEERRYSTSSSSSSSSSSTTSSCTSSLPSSPSNNDFYYQSILPSLKSIDRSHSNSMIHKIQLPPLQSSPWYYNHKSPLLLQPNPTDRCYPAIPMNFTV</sequence>
<feature type="domain" description="C2H2-type" evidence="4">
    <location>
        <begin position="67"/>
        <end position="92"/>
    </location>
</feature>
<feature type="transmembrane region" description="Helical" evidence="3">
    <location>
        <begin position="21"/>
        <end position="40"/>
    </location>
</feature>
<dbReference type="AlphaFoldDB" id="A0A1X2I8U8"/>
<feature type="region of interest" description="Disordered" evidence="2">
    <location>
        <begin position="175"/>
        <end position="210"/>
    </location>
</feature>
<proteinExistence type="predicted"/>
<name>A0A1X2I8U8_9FUNG</name>
<dbReference type="Gene3D" id="3.30.160.60">
    <property type="entry name" value="Classic Zinc Finger"/>
    <property type="match status" value="1"/>
</dbReference>
<evidence type="ECO:0000313" key="6">
    <source>
        <dbReference type="Proteomes" id="UP000193560"/>
    </source>
</evidence>
<dbReference type="OrthoDB" id="5595797at2759"/>
<dbReference type="Pfam" id="PF11223">
    <property type="entry name" value="DUF3020"/>
    <property type="match status" value="1"/>
</dbReference>
<dbReference type="InterPro" id="IPR013087">
    <property type="entry name" value="Znf_C2H2_type"/>
</dbReference>
<protein>
    <recommendedName>
        <fullName evidence="4">C2H2-type domain-containing protein</fullName>
    </recommendedName>
</protein>
<keyword evidence="3" id="KW-0472">Membrane</keyword>
<evidence type="ECO:0000256" key="1">
    <source>
        <dbReference type="PROSITE-ProRule" id="PRU00042"/>
    </source>
</evidence>
<dbReference type="InterPro" id="IPR021386">
    <property type="entry name" value="SPP41_DUF3020"/>
</dbReference>
<dbReference type="Proteomes" id="UP000193560">
    <property type="component" value="Unassembled WGS sequence"/>
</dbReference>
<feature type="region of interest" description="Disordered" evidence="2">
    <location>
        <begin position="101"/>
        <end position="128"/>
    </location>
</feature>
<evidence type="ECO:0000259" key="4">
    <source>
        <dbReference type="PROSITE" id="PS50157"/>
    </source>
</evidence>
<keyword evidence="1" id="KW-0862">Zinc</keyword>
<evidence type="ECO:0000313" key="5">
    <source>
        <dbReference type="EMBL" id="ORZ11884.1"/>
    </source>
</evidence>
<evidence type="ECO:0000256" key="3">
    <source>
        <dbReference type="SAM" id="Phobius"/>
    </source>
</evidence>
<evidence type="ECO:0000256" key="2">
    <source>
        <dbReference type="SAM" id="MobiDB-lite"/>
    </source>
</evidence>